<dbReference type="Proteomes" id="UP000239430">
    <property type="component" value="Unassembled WGS sequence"/>
</dbReference>
<dbReference type="AlphaFoldDB" id="A0A9X7J3W6"/>
<accession>A0A9X7J3W6</accession>
<evidence type="ECO:0000313" key="1">
    <source>
        <dbReference type="EMBL" id="PRR74793.1"/>
    </source>
</evidence>
<gene>
    <name evidence="1" type="ORF">MOST_09680</name>
</gene>
<proteinExistence type="predicted"/>
<keyword evidence="2" id="KW-1185">Reference proteome</keyword>
<reference evidence="1 2" key="1">
    <citation type="submission" date="2018-03" db="EMBL/GenBank/DDBJ databases">
        <title>Genome sequence of Moorella stamsii DSM 26217.</title>
        <authorList>
            <person name="Poehlein A."/>
            <person name="Daniel R."/>
        </authorList>
    </citation>
    <scope>NUCLEOTIDE SEQUENCE [LARGE SCALE GENOMIC DNA]</scope>
    <source>
        <strain evidence="2">DSM 26217</strain>
    </source>
</reference>
<organism evidence="1 2">
    <name type="scientific">Neomoorella stamsii</name>
    <dbReference type="NCBI Taxonomy" id="1266720"/>
    <lineage>
        <taxon>Bacteria</taxon>
        <taxon>Bacillati</taxon>
        <taxon>Bacillota</taxon>
        <taxon>Clostridia</taxon>
        <taxon>Neomoorellales</taxon>
        <taxon>Neomoorellaceae</taxon>
        <taxon>Neomoorella</taxon>
    </lineage>
</organism>
<sequence length="54" mass="6358">MSVSKELLETLIRLEPAQEPNESLWKLLRQKVLSDIRKYEVISTTFQKNMVPIL</sequence>
<protein>
    <submittedName>
        <fullName evidence="1">Uncharacterized protein</fullName>
    </submittedName>
</protein>
<dbReference type="EMBL" id="PVXL01000028">
    <property type="protein sequence ID" value="PRR74793.1"/>
    <property type="molecule type" value="Genomic_DNA"/>
</dbReference>
<dbReference type="RefSeq" id="WP_157049450.1">
    <property type="nucleotide sequence ID" value="NZ_PVXL01000028.1"/>
</dbReference>
<comment type="caution">
    <text evidence="1">The sequence shown here is derived from an EMBL/GenBank/DDBJ whole genome shotgun (WGS) entry which is preliminary data.</text>
</comment>
<name>A0A9X7J3W6_9FIRM</name>
<evidence type="ECO:0000313" key="2">
    <source>
        <dbReference type="Proteomes" id="UP000239430"/>
    </source>
</evidence>